<feature type="signal peptide" evidence="2">
    <location>
        <begin position="1"/>
        <end position="20"/>
    </location>
</feature>
<evidence type="ECO:0008006" key="5">
    <source>
        <dbReference type="Google" id="ProtNLM"/>
    </source>
</evidence>
<protein>
    <recommendedName>
        <fullName evidence="5">PepSY domain-containing protein</fullName>
    </recommendedName>
</protein>
<evidence type="ECO:0000256" key="1">
    <source>
        <dbReference type="SAM" id="MobiDB-lite"/>
    </source>
</evidence>
<gene>
    <name evidence="3" type="ORF">HN018_15935</name>
</gene>
<evidence type="ECO:0000313" key="4">
    <source>
        <dbReference type="Proteomes" id="UP000500767"/>
    </source>
</evidence>
<keyword evidence="2" id="KW-0732">Signal</keyword>
<dbReference type="Proteomes" id="UP000500767">
    <property type="component" value="Chromosome"/>
</dbReference>
<evidence type="ECO:0000256" key="2">
    <source>
        <dbReference type="SAM" id="SignalP"/>
    </source>
</evidence>
<feature type="compositionally biased region" description="Low complexity" evidence="1">
    <location>
        <begin position="41"/>
        <end position="51"/>
    </location>
</feature>
<sequence length="113" mass="11448">MRRIFLGIASAMLTLGTASAQTSGTAPATDTASGNDNQAVATTTANAPTPAHGRNSFTQGEARRRIGSHGFTAVHALHKDATGVWRGAAEKGGNPASVWLDYKGNVGNSAIAG</sequence>
<dbReference type="EMBL" id="CP053708">
    <property type="protein sequence ID" value="QKE91338.1"/>
    <property type="molecule type" value="Genomic_DNA"/>
</dbReference>
<name>A0A6M8HSK4_9PROT</name>
<dbReference type="RefSeq" id="WP_171833138.1">
    <property type="nucleotide sequence ID" value="NZ_CP053708.1"/>
</dbReference>
<keyword evidence="4" id="KW-1185">Reference proteome</keyword>
<feature type="chain" id="PRO_5027100618" description="PepSY domain-containing protein" evidence="2">
    <location>
        <begin position="21"/>
        <end position="113"/>
    </location>
</feature>
<feature type="region of interest" description="Disordered" evidence="1">
    <location>
        <begin position="21"/>
        <end position="65"/>
    </location>
</feature>
<feature type="compositionally biased region" description="Polar residues" evidence="1">
    <location>
        <begin position="21"/>
        <end position="40"/>
    </location>
</feature>
<dbReference type="KEGG" id="lck:HN018_15935"/>
<evidence type="ECO:0000313" key="3">
    <source>
        <dbReference type="EMBL" id="QKE91338.1"/>
    </source>
</evidence>
<proteinExistence type="predicted"/>
<dbReference type="AlphaFoldDB" id="A0A6M8HSK4"/>
<reference evidence="3 4" key="1">
    <citation type="journal article" date="2014" name="World J. Microbiol. Biotechnol.">
        <title>Biodiversity and physiological characteristics of Antarctic and Arctic lichens-associated bacteria.</title>
        <authorList>
            <person name="Lee Y.M."/>
            <person name="Kim E.H."/>
            <person name="Lee H.K."/>
            <person name="Hong S.G."/>
        </authorList>
    </citation>
    <scope>NUCLEOTIDE SEQUENCE [LARGE SCALE GENOMIC DNA]</scope>
    <source>
        <strain evidence="3 4">PAMC 26569</strain>
    </source>
</reference>
<accession>A0A6M8HSK4</accession>
<organism evidence="3 4">
    <name type="scientific">Lichenicola cladoniae</name>
    <dbReference type="NCBI Taxonomy" id="1484109"/>
    <lineage>
        <taxon>Bacteria</taxon>
        <taxon>Pseudomonadati</taxon>
        <taxon>Pseudomonadota</taxon>
        <taxon>Alphaproteobacteria</taxon>
        <taxon>Acetobacterales</taxon>
        <taxon>Acetobacteraceae</taxon>
        <taxon>Lichenicola</taxon>
    </lineage>
</organism>